<reference evidence="1 2" key="1">
    <citation type="submission" date="2020-06" db="EMBL/GenBank/DDBJ databases">
        <title>Transcriptomic and genomic resources for Thalictrum thalictroides and T. hernandezii: Facilitating candidate gene discovery in an emerging model plant lineage.</title>
        <authorList>
            <person name="Arias T."/>
            <person name="Riano-Pachon D.M."/>
            <person name="Di Stilio V.S."/>
        </authorList>
    </citation>
    <scope>NUCLEOTIDE SEQUENCE [LARGE SCALE GENOMIC DNA]</scope>
    <source>
        <strain evidence="2">cv. WT478/WT964</strain>
        <tissue evidence="1">Leaves</tissue>
    </source>
</reference>
<sequence length="160" mass="17501">MMFTEGLDESAVKWIKQGSDTVQQVRSPLVERRSFGDPLLQSPSSLSTPKVLPPLKFYSGLLGNLGLEADDESVASVTDDMDCNSSEEGLGSSDTDLFGKPSMHCYDEELFGVKSSENFSTHHTSSINKGCLKENLRVEVNGRRFTNQNGTLNSHVGQLI</sequence>
<evidence type="ECO:0000313" key="2">
    <source>
        <dbReference type="Proteomes" id="UP000554482"/>
    </source>
</evidence>
<accession>A0A7J6W5C8</accession>
<dbReference type="AlphaFoldDB" id="A0A7J6W5C8"/>
<gene>
    <name evidence="1" type="ORF">FRX31_018266</name>
</gene>
<name>A0A7J6W5C8_THATH</name>
<evidence type="ECO:0000313" key="1">
    <source>
        <dbReference type="EMBL" id="KAF5192147.1"/>
    </source>
</evidence>
<comment type="caution">
    <text evidence="1">The sequence shown here is derived from an EMBL/GenBank/DDBJ whole genome shotgun (WGS) entry which is preliminary data.</text>
</comment>
<proteinExistence type="predicted"/>
<keyword evidence="2" id="KW-1185">Reference proteome</keyword>
<protein>
    <submittedName>
        <fullName evidence="1">Cytoplasmic dynein 2 heavy chain like</fullName>
    </submittedName>
</protein>
<organism evidence="1 2">
    <name type="scientific">Thalictrum thalictroides</name>
    <name type="common">Rue-anemone</name>
    <name type="synonym">Anemone thalictroides</name>
    <dbReference type="NCBI Taxonomy" id="46969"/>
    <lineage>
        <taxon>Eukaryota</taxon>
        <taxon>Viridiplantae</taxon>
        <taxon>Streptophyta</taxon>
        <taxon>Embryophyta</taxon>
        <taxon>Tracheophyta</taxon>
        <taxon>Spermatophyta</taxon>
        <taxon>Magnoliopsida</taxon>
        <taxon>Ranunculales</taxon>
        <taxon>Ranunculaceae</taxon>
        <taxon>Thalictroideae</taxon>
        <taxon>Thalictrum</taxon>
    </lineage>
</organism>
<dbReference type="Proteomes" id="UP000554482">
    <property type="component" value="Unassembled WGS sequence"/>
</dbReference>
<dbReference type="OrthoDB" id="1476692at2759"/>
<dbReference type="EMBL" id="JABWDY010021788">
    <property type="protein sequence ID" value="KAF5192147.1"/>
    <property type="molecule type" value="Genomic_DNA"/>
</dbReference>